<evidence type="ECO:0000313" key="2">
    <source>
        <dbReference type="Proteomes" id="UP001596043"/>
    </source>
</evidence>
<keyword evidence="2" id="KW-1185">Reference proteome</keyword>
<dbReference type="Proteomes" id="UP001596043">
    <property type="component" value="Unassembled WGS sequence"/>
</dbReference>
<dbReference type="EMBL" id="JBHSFV010000017">
    <property type="protein sequence ID" value="MFC4636289.1"/>
    <property type="molecule type" value="Genomic_DNA"/>
</dbReference>
<dbReference type="SUPFAM" id="SSF53335">
    <property type="entry name" value="S-adenosyl-L-methionine-dependent methyltransferases"/>
    <property type="match status" value="1"/>
</dbReference>
<evidence type="ECO:0008006" key="3">
    <source>
        <dbReference type="Google" id="ProtNLM"/>
    </source>
</evidence>
<proteinExistence type="predicted"/>
<accession>A0ABV9I4B7</accession>
<protein>
    <recommendedName>
        <fullName evidence="3">Class I SAM-dependent methyltransferase</fullName>
    </recommendedName>
</protein>
<organism evidence="1 2">
    <name type="scientific">Dokdonia ponticola</name>
    <dbReference type="NCBI Taxonomy" id="2041041"/>
    <lineage>
        <taxon>Bacteria</taxon>
        <taxon>Pseudomonadati</taxon>
        <taxon>Bacteroidota</taxon>
        <taxon>Flavobacteriia</taxon>
        <taxon>Flavobacteriales</taxon>
        <taxon>Flavobacteriaceae</taxon>
        <taxon>Dokdonia</taxon>
    </lineage>
</organism>
<sequence length="204" mass="23771">MSLLKKIKNKLFQKPQNSERSDQVAKTKELRAEASSDVERWSKNQSLKEDWNIRTKMLGDFVPNGSKVIEFGAGAMFLKDYLNDTITYTASDIVQRYPETIVFDLNDLSRKIDLTPYDTAVLSGVLEYIYDIEAVLLFLYPNIKNICVSYCCADIAKDNRLKNGWLSDYTEVALKEIFESCHYEVMEQTLWRSQSLFYLRKKRN</sequence>
<dbReference type="RefSeq" id="WP_379982340.1">
    <property type="nucleotide sequence ID" value="NZ_JBHSFV010000017.1"/>
</dbReference>
<reference evidence="2" key="1">
    <citation type="journal article" date="2019" name="Int. J. Syst. Evol. Microbiol.">
        <title>The Global Catalogue of Microorganisms (GCM) 10K type strain sequencing project: providing services to taxonomists for standard genome sequencing and annotation.</title>
        <authorList>
            <consortium name="The Broad Institute Genomics Platform"/>
            <consortium name="The Broad Institute Genome Sequencing Center for Infectious Disease"/>
            <person name="Wu L."/>
            <person name="Ma J."/>
        </authorList>
    </citation>
    <scope>NUCLEOTIDE SEQUENCE [LARGE SCALE GENOMIC DNA]</scope>
    <source>
        <strain evidence="2">YJ-61-S</strain>
    </source>
</reference>
<gene>
    <name evidence="1" type="ORF">ACFO3O_20450</name>
</gene>
<dbReference type="Gene3D" id="3.40.50.150">
    <property type="entry name" value="Vaccinia Virus protein VP39"/>
    <property type="match status" value="1"/>
</dbReference>
<name>A0ABV9I4B7_9FLAO</name>
<comment type="caution">
    <text evidence="1">The sequence shown here is derived from an EMBL/GenBank/DDBJ whole genome shotgun (WGS) entry which is preliminary data.</text>
</comment>
<evidence type="ECO:0000313" key="1">
    <source>
        <dbReference type="EMBL" id="MFC4636289.1"/>
    </source>
</evidence>
<dbReference type="InterPro" id="IPR029063">
    <property type="entry name" value="SAM-dependent_MTases_sf"/>
</dbReference>